<dbReference type="GO" id="GO:0033926">
    <property type="term" value="F:endo-alpha-N-acetylgalactosaminidase activity"/>
    <property type="evidence" value="ECO:0007669"/>
    <property type="project" value="InterPro"/>
</dbReference>
<evidence type="ECO:0000256" key="5">
    <source>
        <dbReference type="ARBA" id="ARBA00023277"/>
    </source>
</evidence>
<dbReference type="AlphaFoldDB" id="A0A9X3IAT3"/>
<name>A0A9X3IAT3_9SPHI</name>
<dbReference type="SUPFAM" id="SSF48208">
    <property type="entry name" value="Six-hairpin glycosidases"/>
    <property type="match status" value="1"/>
</dbReference>
<evidence type="ECO:0000256" key="4">
    <source>
        <dbReference type="ARBA" id="ARBA00022801"/>
    </source>
</evidence>
<sequence>MFDSKSYHHALDLLREAVTPYGFVAAVEEQDNYKRVWTRDGVITAIGALLSGDKSLIDAARNTLITIFEHQHPDGFMPSNVSPKDGTVSYGGTSGRADNPSWAVIGLTAYTLVTGDEDLWRKYQRQVHQCFMLLNSWEFNGKHLIYVPQSGDWADEYIQHGYILFDQLLRLWALRLASKLSFNTDWETKIADITRSIQANYWKNDYPENAYSPNLMHQLEHASQEYWLMGFNPGRIYKYFDLQANTFALFLGIGDENQNRKVLQYIGTLYDQRQSLLPSFYPTIQDDDSDMNELRNNYAYTFRNQPDYFHNGGLWPVWNGWLVAALNFHQKTSLAQEILSEIHRSNAKADLFNECFHGTSLEPCGVPKCIWSAAGAVIAEQATNNAFRKILTFNRNDGFGK</sequence>
<dbReference type="EC" id="3.2.1.26" evidence="3"/>
<organism evidence="7 8">
    <name type="scientific">Pedobacter agri</name>
    <dbReference type="NCBI Taxonomy" id="454586"/>
    <lineage>
        <taxon>Bacteria</taxon>
        <taxon>Pseudomonadati</taxon>
        <taxon>Bacteroidota</taxon>
        <taxon>Sphingobacteriia</taxon>
        <taxon>Sphingobacteriales</taxon>
        <taxon>Sphingobacteriaceae</taxon>
        <taxon>Pedobacter</taxon>
    </lineage>
</organism>
<accession>A0A9X3IAT3</accession>
<gene>
    <name evidence="7" type="ORF">OQZ29_20840</name>
</gene>
<dbReference type="GO" id="GO:0004564">
    <property type="term" value="F:beta-fructofuranosidase activity"/>
    <property type="evidence" value="ECO:0007669"/>
    <property type="project" value="UniProtKB-EC"/>
</dbReference>
<comment type="caution">
    <text evidence="7">The sequence shown here is derived from an EMBL/GenBank/DDBJ whole genome shotgun (WGS) entry which is preliminary data.</text>
</comment>
<dbReference type="RefSeq" id="WP_010602311.1">
    <property type="nucleotide sequence ID" value="NZ_JAPJUH010000007.1"/>
</dbReference>
<evidence type="ECO:0000313" key="8">
    <source>
        <dbReference type="Proteomes" id="UP001142592"/>
    </source>
</evidence>
<evidence type="ECO:0000256" key="2">
    <source>
        <dbReference type="ARBA" id="ARBA00007671"/>
    </source>
</evidence>
<dbReference type="InterPro" id="IPR008928">
    <property type="entry name" value="6-hairpin_glycosidase_sf"/>
</dbReference>
<proteinExistence type="inferred from homology"/>
<reference evidence="7" key="1">
    <citation type="submission" date="2022-11" db="EMBL/GenBank/DDBJ databases">
        <authorList>
            <person name="Graham C."/>
            <person name="Newman J.D."/>
        </authorList>
    </citation>
    <scope>NUCLEOTIDE SEQUENCE</scope>
    <source>
        <strain evidence="7">DSM 19486</strain>
    </source>
</reference>
<evidence type="ECO:0000313" key="7">
    <source>
        <dbReference type="EMBL" id="MCX3267221.1"/>
    </source>
</evidence>
<dbReference type="Gene3D" id="1.50.10.10">
    <property type="match status" value="1"/>
</dbReference>
<dbReference type="Proteomes" id="UP001142592">
    <property type="component" value="Unassembled WGS sequence"/>
</dbReference>
<keyword evidence="6" id="KW-0326">Glycosidase</keyword>
<keyword evidence="4" id="KW-0378">Hydrolase</keyword>
<evidence type="ECO:0000256" key="1">
    <source>
        <dbReference type="ARBA" id="ARBA00000094"/>
    </source>
</evidence>
<evidence type="ECO:0000256" key="6">
    <source>
        <dbReference type="ARBA" id="ARBA00023295"/>
    </source>
</evidence>
<keyword evidence="5" id="KW-0119">Carbohydrate metabolism</keyword>
<dbReference type="GO" id="GO:0005975">
    <property type="term" value="P:carbohydrate metabolic process"/>
    <property type="evidence" value="ECO:0007669"/>
    <property type="project" value="InterPro"/>
</dbReference>
<evidence type="ECO:0000256" key="3">
    <source>
        <dbReference type="ARBA" id="ARBA00012758"/>
    </source>
</evidence>
<comment type="catalytic activity">
    <reaction evidence="1">
        <text>Hydrolysis of terminal non-reducing beta-D-fructofuranoside residues in beta-D-fructofuranosides.</text>
        <dbReference type="EC" id="3.2.1.26"/>
    </reaction>
</comment>
<comment type="similarity">
    <text evidence="2">Belongs to the glycosyl hydrolase 100 family.</text>
</comment>
<dbReference type="EMBL" id="JAPJUH010000007">
    <property type="protein sequence ID" value="MCX3267221.1"/>
    <property type="molecule type" value="Genomic_DNA"/>
</dbReference>
<keyword evidence="8" id="KW-1185">Reference proteome</keyword>
<dbReference type="InterPro" id="IPR024746">
    <property type="entry name" value="Glyco_hydro_100"/>
</dbReference>
<protein>
    <recommendedName>
        <fullName evidence="3">beta-fructofuranosidase</fullName>
        <ecNumber evidence="3">3.2.1.26</ecNumber>
    </recommendedName>
</protein>
<dbReference type="Pfam" id="PF12899">
    <property type="entry name" value="Glyco_hydro_100"/>
    <property type="match status" value="1"/>
</dbReference>
<dbReference type="InterPro" id="IPR012341">
    <property type="entry name" value="6hp_glycosidase-like_sf"/>
</dbReference>